<feature type="region of interest" description="Disordered" evidence="4">
    <location>
        <begin position="28"/>
        <end position="57"/>
    </location>
</feature>
<feature type="compositionally biased region" description="Basic residues" evidence="4">
    <location>
        <begin position="796"/>
        <end position="805"/>
    </location>
</feature>
<evidence type="ECO:0000313" key="6">
    <source>
        <dbReference type="EMBL" id="KAH7031027.1"/>
    </source>
</evidence>
<evidence type="ECO:0000256" key="2">
    <source>
        <dbReference type="ARBA" id="ARBA00022670"/>
    </source>
</evidence>
<keyword evidence="3" id="KW-0378">Hydrolase</keyword>
<feature type="compositionally biased region" description="Pro residues" evidence="4">
    <location>
        <begin position="293"/>
        <end position="303"/>
    </location>
</feature>
<protein>
    <recommendedName>
        <fullName evidence="5">Ubiquitin-like protease family profile domain-containing protein</fullName>
    </recommendedName>
</protein>
<reference evidence="6" key="1">
    <citation type="journal article" date="2021" name="Nat. Commun.">
        <title>Genetic determinants of endophytism in the Arabidopsis root mycobiome.</title>
        <authorList>
            <person name="Mesny F."/>
            <person name="Miyauchi S."/>
            <person name="Thiergart T."/>
            <person name="Pickel B."/>
            <person name="Atanasova L."/>
            <person name="Karlsson M."/>
            <person name="Huettel B."/>
            <person name="Barry K.W."/>
            <person name="Haridas S."/>
            <person name="Chen C."/>
            <person name="Bauer D."/>
            <person name="Andreopoulos W."/>
            <person name="Pangilinan J."/>
            <person name="LaButti K."/>
            <person name="Riley R."/>
            <person name="Lipzen A."/>
            <person name="Clum A."/>
            <person name="Drula E."/>
            <person name="Henrissat B."/>
            <person name="Kohler A."/>
            <person name="Grigoriev I.V."/>
            <person name="Martin F.M."/>
            <person name="Hacquard S."/>
        </authorList>
    </citation>
    <scope>NUCLEOTIDE SEQUENCE</scope>
    <source>
        <strain evidence="6">MPI-CAGE-CH-0230</strain>
    </source>
</reference>
<dbReference type="GO" id="GO:0006508">
    <property type="term" value="P:proteolysis"/>
    <property type="evidence" value="ECO:0007669"/>
    <property type="project" value="UniProtKB-KW"/>
</dbReference>
<evidence type="ECO:0000313" key="7">
    <source>
        <dbReference type="Proteomes" id="UP000756346"/>
    </source>
</evidence>
<sequence length="848" mass="92619">MFSGSLCQDYNGGDGQLASTRASMVEFEGVPKTPSHVLRPSTPASSPALDSHEANDQILSSDIFFGPDFSDEQPRPTIETTESSFLDVTNLQDLSLGAASGELEVMSLCDNEDLEIAAASAAQRLKASSGKTTCQKPPASTPEPGHLPTPDATPKSDDVSAELAQSDSKTDPVEVVSLGDDEDLETAAASATQHPKAGASGKTVYQKPSVSDPEPEDVPTSDATPKSDEVSAELAQSDSKTDPVEVVSLCDDENLETAAASAAQHPKAGASGKTTGQTLKVPALGPESSPTPDTTPNPDPTPSKNPKTRKSLPQNGQSTEKPTARDGDLTYLHDEDFAKEMHARVKYLSARAQPPSSYSAILSSLTEHDHAPTRSWTDGQAWSRVLENSLNDRRRSTIYHVLAAIAFLRWYEVQQSLECERVGCKPQEAGTRVLSRLSESGPQLSDDLRKRWNTHLTRGRKWDKLCNKFGLGTLLADAWSFGKQTNKALEESIARIEGSAMKQAILKAAEVELRDLISRGQTDNKRFGEALAKLGFTFNKETKSESLSEKITRLREPLGKVSKSGTVFLGDFHFEAECVSRLNTGTWFNQDLVLLAMHLADKLSNVRVGFSIPIHGGGGKALAKPFERAAKQVQQWTEEGQDCIGFFPLFLNDNHFTLLEIDAKKSKIFHYDSMNLANEDVKNACRAQFRDYMFHAQTGFIQNDSSSCGPLVVETARLRMLGMPVPSQKQGPGAEELRVTICETITRALHSNIFKAVKSSKRKSEANPTETPKKKSLEGSTNKRKAEVEPTETPKKKSLRGSTNKRKAEAEPTETPPKKSLRRSTNKRKAETEPTETPKRSLRRSMRI</sequence>
<dbReference type="RefSeq" id="XP_046012707.1">
    <property type="nucleotide sequence ID" value="XM_046147991.1"/>
</dbReference>
<evidence type="ECO:0000256" key="4">
    <source>
        <dbReference type="SAM" id="MobiDB-lite"/>
    </source>
</evidence>
<comment type="caution">
    <text evidence="6">The sequence shown here is derived from an EMBL/GenBank/DDBJ whole genome shotgun (WGS) entry which is preliminary data.</text>
</comment>
<dbReference type="EMBL" id="JAGTJQ010000005">
    <property type="protein sequence ID" value="KAH7031027.1"/>
    <property type="molecule type" value="Genomic_DNA"/>
</dbReference>
<feature type="domain" description="Ubiquitin-like protease family profile" evidence="5">
    <location>
        <begin position="627"/>
        <end position="728"/>
    </location>
</feature>
<dbReference type="GO" id="GO:0008234">
    <property type="term" value="F:cysteine-type peptidase activity"/>
    <property type="evidence" value="ECO:0007669"/>
    <property type="project" value="InterPro"/>
</dbReference>
<dbReference type="Pfam" id="PF02902">
    <property type="entry name" value="Peptidase_C48"/>
    <property type="match status" value="1"/>
</dbReference>
<evidence type="ECO:0000256" key="3">
    <source>
        <dbReference type="ARBA" id="ARBA00022801"/>
    </source>
</evidence>
<feature type="region of interest" description="Disordered" evidence="4">
    <location>
        <begin position="757"/>
        <end position="848"/>
    </location>
</feature>
<dbReference type="GO" id="GO:0019783">
    <property type="term" value="F:ubiquitin-like protein peptidase activity"/>
    <property type="evidence" value="ECO:0007669"/>
    <property type="project" value="UniProtKB-ARBA"/>
</dbReference>
<dbReference type="OrthoDB" id="5084510at2759"/>
<dbReference type="Proteomes" id="UP000756346">
    <property type="component" value="Unassembled WGS sequence"/>
</dbReference>
<organism evidence="6 7">
    <name type="scientific">Microdochium trichocladiopsis</name>
    <dbReference type="NCBI Taxonomy" id="1682393"/>
    <lineage>
        <taxon>Eukaryota</taxon>
        <taxon>Fungi</taxon>
        <taxon>Dikarya</taxon>
        <taxon>Ascomycota</taxon>
        <taxon>Pezizomycotina</taxon>
        <taxon>Sordariomycetes</taxon>
        <taxon>Xylariomycetidae</taxon>
        <taxon>Xylariales</taxon>
        <taxon>Microdochiaceae</taxon>
        <taxon>Microdochium</taxon>
    </lineage>
</organism>
<dbReference type="SUPFAM" id="SSF54001">
    <property type="entry name" value="Cysteine proteinases"/>
    <property type="match status" value="1"/>
</dbReference>
<evidence type="ECO:0000256" key="1">
    <source>
        <dbReference type="ARBA" id="ARBA00005234"/>
    </source>
</evidence>
<name>A0A9P8Y4H6_9PEZI</name>
<comment type="similarity">
    <text evidence="1">Belongs to the peptidase C48 family.</text>
</comment>
<dbReference type="AlphaFoldDB" id="A0A9P8Y4H6"/>
<accession>A0A9P8Y4H6</accession>
<dbReference type="InterPro" id="IPR003653">
    <property type="entry name" value="Peptidase_C48_C"/>
</dbReference>
<dbReference type="InterPro" id="IPR038765">
    <property type="entry name" value="Papain-like_cys_pep_sf"/>
</dbReference>
<keyword evidence="7" id="KW-1185">Reference proteome</keyword>
<feature type="compositionally biased region" description="Basic and acidic residues" evidence="4">
    <location>
        <begin position="784"/>
        <end position="795"/>
    </location>
</feature>
<feature type="region of interest" description="Disordered" evidence="4">
    <location>
        <begin position="128"/>
        <end position="330"/>
    </location>
</feature>
<evidence type="ECO:0000259" key="5">
    <source>
        <dbReference type="Pfam" id="PF02902"/>
    </source>
</evidence>
<gene>
    <name evidence="6" type="ORF">B0I36DRAFT_117787</name>
</gene>
<dbReference type="Gene3D" id="3.40.395.10">
    <property type="entry name" value="Adenoviral Proteinase, Chain A"/>
    <property type="match status" value="1"/>
</dbReference>
<proteinExistence type="inferred from homology"/>
<feature type="compositionally biased region" description="Basic and acidic residues" evidence="4">
    <location>
        <begin position="828"/>
        <end position="839"/>
    </location>
</feature>
<keyword evidence="2" id="KW-0645">Protease</keyword>
<dbReference type="GeneID" id="70177537"/>
<feature type="compositionally biased region" description="Polar residues" evidence="4">
    <location>
        <begin position="311"/>
        <end position="321"/>
    </location>
</feature>